<evidence type="ECO:0000313" key="1">
    <source>
        <dbReference type="EMBL" id="GGQ09899.1"/>
    </source>
</evidence>
<dbReference type="RefSeq" id="WP_189248439.1">
    <property type="nucleotide sequence ID" value="NZ_BMQJ01000011.1"/>
</dbReference>
<comment type="caution">
    <text evidence="1">The sequence shown here is derived from an EMBL/GenBank/DDBJ whole genome shotgun (WGS) entry which is preliminary data.</text>
</comment>
<dbReference type="Proteomes" id="UP000611554">
    <property type="component" value="Unassembled WGS sequence"/>
</dbReference>
<protein>
    <submittedName>
        <fullName evidence="1">Uncharacterized protein</fullName>
    </submittedName>
</protein>
<reference evidence="2" key="1">
    <citation type="journal article" date="2019" name="Int. J. Syst. Evol. Microbiol.">
        <title>The Global Catalogue of Microorganisms (GCM) 10K type strain sequencing project: providing services to taxonomists for standard genome sequencing and annotation.</title>
        <authorList>
            <consortium name="The Broad Institute Genomics Platform"/>
            <consortium name="The Broad Institute Genome Sequencing Center for Infectious Disease"/>
            <person name="Wu L."/>
            <person name="Ma J."/>
        </authorList>
    </citation>
    <scope>NUCLEOTIDE SEQUENCE [LARGE SCALE GENOMIC DNA]</scope>
    <source>
        <strain evidence="2">JCM 3115</strain>
    </source>
</reference>
<sequence length="113" mass="11816">MDLFRFGRREPPPVGPDSDDAELMAAVAALCERVVVMRGGRVVFEGTPAGLATAASGQVWLSDHPPAASRLFWRTADGRYRTLGERPAGAVPAVPAIEDGYLLLLGDAAGVAA</sequence>
<evidence type="ECO:0000313" key="2">
    <source>
        <dbReference type="Proteomes" id="UP000611554"/>
    </source>
</evidence>
<name>A0ABQ2R4S6_9ACTN</name>
<proteinExistence type="predicted"/>
<gene>
    <name evidence="1" type="ORF">GCM10010140_45240</name>
</gene>
<dbReference type="EMBL" id="BMQJ01000011">
    <property type="protein sequence ID" value="GGQ09899.1"/>
    <property type="molecule type" value="Genomic_DNA"/>
</dbReference>
<keyword evidence="2" id="KW-1185">Reference proteome</keyword>
<accession>A0ABQ2R4S6</accession>
<organism evidence="1 2">
    <name type="scientific">Streptosporangium pseudovulgare</name>
    <dbReference type="NCBI Taxonomy" id="35765"/>
    <lineage>
        <taxon>Bacteria</taxon>
        <taxon>Bacillati</taxon>
        <taxon>Actinomycetota</taxon>
        <taxon>Actinomycetes</taxon>
        <taxon>Streptosporangiales</taxon>
        <taxon>Streptosporangiaceae</taxon>
        <taxon>Streptosporangium</taxon>
    </lineage>
</organism>